<organism evidence="2 3">
    <name type="scientific">Toxocara canis</name>
    <name type="common">Canine roundworm</name>
    <dbReference type="NCBI Taxonomy" id="6265"/>
    <lineage>
        <taxon>Eukaryota</taxon>
        <taxon>Metazoa</taxon>
        <taxon>Ecdysozoa</taxon>
        <taxon>Nematoda</taxon>
        <taxon>Chromadorea</taxon>
        <taxon>Rhabditida</taxon>
        <taxon>Spirurina</taxon>
        <taxon>Ascaridomorpha</taxon>
        <taxon>Ascaridoidea</taxon>
        <taxon>Toxocaridae</taxon>
        <taxon>Toxocara</taxon>
    </lineage>
</organism>
<evidence type="ECO:0000313" key="1">
    <source>
        <dbReference type="EMBL" id="VDM49794.1"/>
    </source>
</evidence>
<gene>
    <name evidence="1" type="ORF">TCNE_LOCUS18473</name>
</gene>
<protein>
    <submittedName>
        <fullName evidence="3">Secreted protein</fullName>
    </submittedName>
</protein>
<dbReference type="EMBL" id="UYWY01025565">
    <property type="protein sequence ID" value="VDM49794.1"/>
    <property type="molecule type" value="Genomic_DNA"/>
</dbReference>
<dbReference type="Proteomes" id="UP000050794">
    <property type="component" value="Unassembled WGS sequence"/>
</dbReference>
<name>A0A183VCK3_TOXCA</name>
<reference evidence="3" key="1">
    <citation type="submission" date="2016-06" db="UniProtKB">
        <authorList>
            <consortium name="WormBaseParasite"/>
        </authorList>
    </citation>
    <scope>IDENTIFICATION</scope>
</reference>
<evidence type="ECO:0000313" key="3">
    <source>
        <dbReference type="WBParaSite" id="TCNE_0001847701-mRNA-1"/>
    </source>
</evidence>
<reference evidence="1 2" key="2">
    <citation type="submission" date="2018-11" db="EMBL/GenBank/DDBJ databases">
        <authorList>
            <consortium name="Pathogen Informatics"/>
        </authorList>
    </citation>
    <scope>NUCLEOTIDE SEQUENCE [LARGE SCALE GENOMIC DNA]</scope>
</reference>
<dbReference type="AlphaFoldDB" id="A0A183VCK3"/>
<sequence length="93" mass="10604">MLFSIIRERTIGWCTIRAIMSAVVRDVAVSIRPVKSASVSLLITELWYAYSSKMTYLTYSSRMTLGRVTIIHCDSSTTPFTLLFDSVVWIVFE</sequence>
<keyword evidence="2" id="KW-1185">Reference proteome</keyword>
<dbReference type="WBParaSite" id="TCNE_0001847701-mRNA-1">
    <property type="protein sequence ID" value="TCNE_0001847701-mRNA-1"/>
    <property type="gene ID" value="TCNE_0001847701"/>
</dbReference>
<evidence type="ECO:0000313" key="2">
    <source>
        <dbReference type="Proteomes" id="UP000050794"/>
    </source>
</evidence>
<accession>A0A183VCK3</accession>
<proteinExistence type="predicted"/>